<dbReference type="Proteomes" id="UP000277580">
    <property type="component" value="Unassembled WGS sequence"/>
</dbReference>
<sequence>MPSPTPDMTKALDALGIGNLDQELVGVANNTALSALTIAILANPNTSDETRLVITLL</sequence>
<dbReference type="EMBL" id="ML119158">
    <property type="protein sequence ID" value="RPB08869.1"/>
    <property type="molecule type" value="Genomic_DNA"/>
</dbReference>
<protein>
    <submittedName>
        <fullName evidence="1">Uncharacterized protein</fullName>
    </submittedName>
</protein>
<dbReference type="AlphaFoldDB" id="A0A3N4KHP8"/>
<keyword evidence="2" id="KW-1185">Reference proteome</keyword>
<feature type="non-terminal residue" evidence="1">
    <location>
        <position position="57"/>
    </location>
</feature>
<proteinExistence type="predicted"/>
<accession>A0A3N4KHP8</accession>
<evidence type="ECO:0000313" key="1">
    <source>
        <dbReference type="EMBL" id="RPB08869.1"/>
    </source>
</evidence>
<organism evidence="1 2">
    <name type="scientific">Morchella conica CCBAS932</name>
    <dbReference type="NCBI Taxonomy" id="1392247"/>
    <lineage>
        <taxon>Eukaryota</taxon>
        <taxon>Fungi</taxon>
        <taxon>Dikarya</taxon>
        <taxon>Ascomycota</taxon>
        <taxon>Pezizomycotina</taxon>
        <taxon>Pezizomycetes</taxon>
        <taxon>Pezizales</taxon>
        <taxon>Morchellaceae</taxon>
        <taxon>Morchella</taxon>
    </lineage>
</organism>
<gene>
    <name evidence="1" type="ORF">P167DRAFT_577922</name>
</gene>
<name>A0A3N4KHP8_9PEZI</name>
<evidence type="ECO:0000313" key="2">
    <source>
        <dbReference type="Proteomes" id="UP000277580"/>
    </source>
</evidence>
<dbReference type="InParanoid" id="A0A3N4KHP8"/>
<reference evidence="1 2" key="1">
    <citation type="journal article" date="2018" name="Nat. Ecol. Evol.">
        <title>Pezizomycetes genomes reveal the molecular basis of ectomycorrhizal truffle lifestyle.</title>
        <authorList>
            <person name="Murat C."/>
            <person name="Payen T."/>
            <person name="Noel B."/>
            <person name="Kuo A."/>
            <person name="Morin E."/>
            <person name="Chen J."/>
            <person name="Kohler A."/>
            <person name="Krizsan K."/>
            <person name="Balestrini R."/>
            <person name="Da Silva C."/>
            <person name="Montanini B."/>
            <person name="Hainaut M."/>
            <person name="Levati E."/>
            <person name="Barry K.W."/>
            <person name="Belfiori B."/>
            <person name="Cichocki N."/>
            <person name="Clum A."/>
            <person name="Dockter R.B."/>
            <person name="Fauchery L."/>
            <person name="Guy J."/>
            <person name="Iotti M."/>
            <person name="Le Tacon F."/>
            <person name="Lindquist E.A."/>
            <person name="Lipzen A."/>
            <person name="Malagnac F."/>
            <person name="Mello A."/>
            <person name="Molinier V."/>
            <person name="Miyauchi S."/>
            <person name="Poulain J."/>
            <person name="Riccioni C."/>
            <person name="Rubini A."/>
            <person name="Sitrit Y."/>
            <person name="Splivallo R."/>
            <person name="Traeger S."/>
            <person name="Wang M."/>
            <person name="Zifcakova L."/>
            <person name="Wipf D."/>
            <person name="Zambonelli A."/>
            <person name="Paolocci F."/>
            <person name="Nowrousian M."/>
            <person name="Ottonello S."/>
            <person name="Baldrian P."/>
            <person name="Spatafora J.W."/>
            <person name="Henrissat B."/>
            <person name="Nagy L.G."/>
            <person name="Aury J.M."/>
            <person name="Wincker P."/>
            <person name="Grigoriev I.V."/>
            <person name="Bonfante P."/>
            <person name="Martin F.M."/>
        </authorList>
    </citation>
    <scope>NUCLEOTIDE SEQUENCE [LARGE SCALE GENOMIC DNA]</scope>
    <source>
        <strain evidence="1 2">CCBAS932</strain>
    </source>
</reference>